<evidence type="ECO:0000313" key="3">
    <source>
        <dbReference type="EMBL" id="KAK6334089.1"/>
    </source>
</evidence>
<feature type="compositionally biased region" description="Basic residues" evidence="1">
    <location>
        <begin position="193"/>
        <end position="209"/>
    </location>
</feature>
<gene>
    <name evidence="3" type="ORF">TWF696_002591</name>
</gene>
<evidence type="ECO:0000259" key="2">
    <source>
        <dbReference type="Pfam" id="PF23550"/>
    </source>
</evidence>
<feature type="region of interest" description="Disordered" evidence="1">
    <location>
        <begin position="188"/>
        <end position="238"/>
    </location>
</feature>
<evidence type="ECO:0000256" key="1">
    <source>
        <dbReference type="SAM" id="MobiDB-lite"/>
    </source>
</evidence>
<organism evidence="3 4">
    <name type="scientific">Orbilia brochopaga</name>
    <dbReference type="NCBI Taxonomy" id="3140254"/>
    <lineage>
        <taxon>Eukaryota</taxon>
        <taxon>Fungi</taxon>
        <taxon>Dikarya</taxon>
        <taxon>Ascomycota</taxon>
        <taxon>Pezizomycotina</taxon>
        <taxon>Orbiliomycetes</taxon>
        <taxon>Orbiliales</taxon>
        <taxon>Orbiliaceae</taxon>
        <taxon>Orbilia</taxon>
    </lineage>
</organism>
<feature type="domain" description="DNA repair protein rhp7 treble clef" evidence="2">
    <location>
        <begin position="245"/>
        <end position="282"/>
    </location>
</feature>
<dbReference type="Pfam" id="PF23550">
    <property type="entry name" value="zf_Tbcl_Rhp7"/>
    <property type="match status" value="1"/>
</dbReference>
<dbReference type="GO" id="GO:0019005">
    <property type="term" value="C:SCF ubiquitin ligase complex"/>
    <property type="evidence" value="ECO:0007669"/>
    <property type="project" value="TreeGrafter"/>
</dbReference>
<dbReference type="InterPro" id="IPR006553">
    <property type="entry name" value="Leu-rich_rpt_Cys-con_subtyp"/>
</dbReference>
<feature type="region of interest" description="Disordered" evidence="1">
    <location>
        <begin position="106"/>
        <end position="169"/>
    </location>
</feature>
<dbReference type="Proteomes" id="UP001375240">
    <property type="component" value="Unassembled WGS sequence"/>
</dbReference>
<dbReference type="EMBL" id="JAVHNQ010000013">
    <property type="protein sequence ID" value="KAK6334089.1"/>
    <property type="molecule type" value="Genomic_DNA"/>
</dbReference>
<proteinExistence type="predicted"/>
<comment type="caution">
    <text evidence="3">The sequence shown here is derived from an EMBL/GenBank/DDBJ whole genome shotgun (WGS) entry which is preliminary data.</text>
</comment>
<name>A0AAV9U365_9PEZI</name>
<feature type="region of interest" description="Disordered" evidence="1">
    <location>
        <begin position="49"/>
        <end position="94"/>
    </location>
</feature>
<evidence type="ECO:0000313" key="4">
    <source>
        <dbReference type="Proteomes" id="UP001375240"/>
    </source>
</evidence>
<feature type="compositionally biased region" description="Acidic residues" evidence="1">
    <location>
        <begin position="70"/>
        <end position="81"/>
    </location>
</feature>
<accession>A0AAV9U365</accession>
<feature type="compositionally biased region" description="Acidic residues" evidence="1">
    <location>
        <begin position="225"/>
        <end position="234"/>
    </location>
</feature>
<dbReference type="InterPro" id="IPR032675">
    <property type="entry name" value="LRR_dom_sf"/>
</dbReference>
<dbReference type="InterPro" id="IPR056451">
    <property type="entry name" value="Znf_Tbcl_Rhp7"/>
</dbReference>
<dbReference type="GO" id="GO:0031146">
    <property type="term" value="P:SCF-dependent proteasomal ubiquitin-dependent protein catabolic process"/>
    <property type="evidence" value="ECO:0007669"/>
    <property type="project" value="TreeGrafter"/>
</dbReference>
<dbReference type="AlphaFoldDB" id="A0AAV9U365"/>
<feature type="compositionally biased region" description="Acidic residues" evidence="1">
    <location>
        <begin position="112"/>
        <end position="137"/>
    </location>
</feature>
<sequence length="695" mass="77205">MTRRSGARGVRGPTSALTEFLRERGIDANEIRRRAEGRAARALAEATQAAQAASVDQDVHVRVTAQGLDGADDDGGEEEEDIRDHPAESSATAAARRTICVRRVFCNKGEDGENEDQVMADADDDEYNPEDFEDEQDPSANRDKGKGVASPQTADAAENSRKRRRSTTTITVNVRNLGIDDDDEQVAEASSSKLKKNSKPTKAQLKKLKKSEAKKAKKARRDAGEDVSDDDDNDFGPTTAAVPLPGQIAFCTECNCRFTVTPYTKTGPNGEGMLCHPCGKASAPVEAAARKRKQAARTTKKSNARALLDGERGGIKSLQELCIQLVAKHIDDVEALGNIGSYNMDKICQIISKNRSLTDHTMKLFLENGDTTLSLYDCYKIQPANFRLIAACVPTLRRLHLKYCGQMNDECLDYYGTQLKNLEVLELYGAFNVTEDCYVRFFKTIGRQLKEFGVSDTSRFRLAALNALVDNCPDLEVLRLRTLTHLDDQCIRLLTGLPNLTVLEISEPSMELTDKPIIDVLNTCGSGLKELNLNGCSKLTDYTLEAIHNCCGKLETLSISHLEMVTNEGLSRLFIGWDINYGLRDLNIERCQNLESSGFIRIIDHSGNTLERLSVNSCKELGRDDWYFFCYFKFKALEEIDLSMIRTVTDDVIEQLLAISPHLKVIKAWGCHKLTESVKLREDLHLIGREADILS</sequence>
<dbReference type="SMART" id="SM00367">
    <property type="entry name" value="LRR_CC"/>
    <property type="match status" value="6"/>
</dbReference>
<dbReference type="Gene3D" id="3.80.10.10">
    <property type="entry name" value="Ribonuclease Inhibitor"/>
    <property type="match status" value="2"/>
</dbReference>
<keyword evidence="4" id="KW-1185">Reference proteome</keyword>
<dbReference type="SUPFAM" id="SSF52047">
    <property type="entry name" value="RNI-like"/>
    <property type="match status" value="1"/>
</dbReference>
<protein>
    <recommendedName>
        <fullName evidence="2">DNA repair protein rhp7 treble clef domain-containing protein</fullName>
    </recommendedName>
</protein>
<reference evidence="3 4" key="1">
    <citation type="submission" date="2019-10" db="EMBL/GenBank/DDBJ databases">
        <authorList>
            <person name="Palmer J.M."/>
        </authorList>
    </citation>
    <scope>NUCLEOTIDE SEQUENCE [LARGE SCALE GENOMIC DNA]</scope>
    <source>
        <strain evidence="3 4">TWF696</strain>
    </source>
</reference>
<dbReference type="PANTHER" id="PTHR13318">
    <property type="entry name" value="PARTNER OF PAIRED, ISOFORM B-RELATED"/>
    <property type="match status" value="1"/>
</dbReference>